<dbReference type="GO" id="GO:0042302">
    <property type="term" value="F:structural constituent of cuticle"/>
    <property type="evidence" value="ECO:0007669"/>
    <property type="project" value="UniProtKB-UniRule"/>
</dbReference>
<comment type="caution">
    <text evidence="4">The sequence shown here is derived from an EMBL/GenBank/DDBJ whole genome shotgun (WGS) entry which is preliminary data.</text>
</comment>
<feature type="signal peptide" evidence="3">
    <location>
        <begin position="1"/>
        <end position="26"/>
    </location>
</feature>
<dbReference type="EMBL" id="VSRR010000869">
    <property type="protein sequence ID" value="MPC20407.1"/>
    <property type="molecule type" value="Genomic_DNA"/>
</dbReference>
<keyword evidence="5" id="KW-1185">Reference proteome</keyword>
<dbReference type="AlphaFoldDB" id="A0A5B7DGV3"/>
<dbReference type="OrthoDB" id="6493579at2759"/>
<evidence type="ECO:0000256" key="3">
    <source>
        <dbReference type="SAM" id="SignalP"/>
    </source>
</evidence>
<evidence type="ECO:0000256" key="2">
    <source>
        <dbReference type="PROSITE-ProRule" id="PRU00497"/>
    </source>
</evidence>
<keyword evidence="3" id="KW-0732">Signal</keyword>
<reference evidence="4 5" key="1">
    <citation type="submission" date="2019-05" db="EMBL/GenBank/DDBJ databases">
        <title>Another draft genome of Portunus trituberculatus and its Hox gene families provides insights of decapod evolution.</title>
        <authorList>
            <person name="Jeong J.-H."/>
            <person name="Song I."/>
            <person name="Kim S."/>
            <person name="Choi T."/>
            <person name="Kim D."/>
            <person name="Ryu S."/>
            <person name="Kim W."/>
        </authorList>
    </citation>
    <scope>NUCLEOTIDE SEQUENCE [LARGE SCALE GENOMIC DNA]</scope>
    <source>
        <tissue evidence="4">Muscle</tissue>
    </source>
</reference>
<evidence type="ECO:0000313" key="4">
    <source>
        <dbReference type="EMBL" id="MPC20407.1"/>
    </source>
</evidence>
<name>A0A5B7DGV3_PORTR</name>
<protein>
    <submittedName>
        <fullName evidence="4">Larval cuticle protein LCP-17</fullName>
    </submittedName>
</protein>
<organism evidence="4 5">
    <name type="scientific">Portunus trituberculatus</name>
    <name type="common">Swimming crab</name>
    <name type="synonym">Neptunus trituberculatus</name>
    <dbReference type="NCBI Taxonomy" id="210409"/>
    <lineage>
        <taxon>Eukaryota</taxon>
        <taxon>Metazoa</taxon>
        <taxon>Ecdysozoa</taxon>
        <taxon>Arthropoda</taxon>
        <taxon>Crustacea</taxon>
        <taxon>Multicrustacea</taxon>
        <taxon>Malacostraca</taxon>
        <taxon>Eumalacostraca</taxon>
        <taxon>Eucarida</taxon>
        <taxon>Decapoda</taxon>
        <taxon>Pleocyemata</taxon>
        <taxon>Brachyura</taxon>
        <taxon>Eubrachyura</taxon>
        <taxon>Portunoidea</taxon>
        <taxon>Portunidae</taxon>
        <taxon>Portuninae</taxon>
        <taxon>Portunus</taxon>
    </lineage>
</organism>
<dbReference type="PROSITE" id="PS00233">
    <property type="entry name" value="CHIT_BIND_RR_1"/>
    <property type="match status" value="1"/>
</dbReference>
<dbReference type="Pfam" id="PF00379">
    <property type="entry name" value="Chitin_bind_4"/>
    <property type="match status" value="1"/>
</dbReference>
<dbReference type="Proteomes" id="UP000324222">
    <property type="component" value="Unassembled WGS sequence"/>
</dbReference>
<dbReference type="InterPro" id="IPR000618">
    <property type="entry name" value="Insect_cuticle"/>
</dbReference>
<feature type="chain" id="PRO_5023020551" evidence="3">
    <location>
        <begin position="27"/>
        <end position="171"/>
    </location>
</feature>
<gene>
    <name evidence="4" type="primary">LCP17_1</name>
    <name evidence="4" type="ORF">E2C01_013350</name>
</gene>
<proteinExistence type="predicted"/>
<evidence type="ECO:0000256" key="1">
    <source>
        <dbReference type="ARBA" id="ARBA00022460"/>
    </source>
</evidence>
<sequence>MKGQGRRREGKVLLLLVSCVAGCVVAAPASLESTATPIPILMDERIPIDQYGGYGFRIQTGNDVTWVERAEASGPTNEVTRTGQYRFVHPDGTVHLLTYTAGVNGFQPISDMLPTPHPLEPWHLEQDPSGPNHHLLRPTLFANLHPTPGLLLLLPAPTQLRRAGPRCLPVL</sequence>
<dbReference type="InterPro" id="IPR031311">
    <property type="entry name" value="CHIT_BIND_RR_consensus"/>
</dbReference>
<keyword evidence="1 2" id="KW-0193">Cuticle</keyword>
<accession>A0A5B7DGV3</accession>
<dbReference type="PROSITE" id="PS51155">
    <property type="entry name" value="CHIT_BIND_RR_2"/>
    <property type="match status" value="1"/>
</dbReference>
<evidence type="ECO:0000313" key="5">
    <source>
        <dbReference type="Proteomes" id="UP000324222"/>
    </source>
</evidence>